<keyword evidence="3 4" id="KW-0732">Signal</keyword>
<dbReference type="EMBL" id="JAHLQK010000003">
    <property type="protein sequence ID" value="MBU5676770.1"/>
    <property type="molecule type" value="Genomic_DNA"/>
</dbReference>
<comment type="similarity">
    <text evidence="1">Belongs to the bacterial solute-binding protein ModA family.</text>
</comment>
<evidence type="ECO:0000256" key="4">
    <source>
        <dbReference type="SAM" id="SignalP"/>
    </source>
</evidence>
<keyword evidence="6" id="KW-1185">Reference proteome</keyword>
<sequence length="263" mass="28867">MTKKIVLLLLICSLVLAGCTNKPKATEGEVPEVNEEITLNVFAAASLTDAFNEMKDIYEKENDGITLQFNFAGSGTLQKQIEEGATADYFISAGASQMNALEEKGLIEDRKDLLKNKLVVVGTKDMEGKVSKIEDLLSEDVKYIAVGTPETVPVGKYTEEALTHYDLWEKLSDKIVFTKDVRQALTYVDTGNSDVGFVYSSDALALENGVTLFEVSDDSHKKIIYPAAIIKETEYKDAAAKFAEFLVSKEGSAILEKHGFVLN</sequence>
<dbReference type="NCBIfam" id="TIGR01256">
    <property type="entry name" value="modA"/>
    <property type="match status" value="1"/>
</dbReference>
<dbReference type="Pfam" id="PF13531">
    <property type="entry name" value="SBP_bac_11"/>
    <property type="match status" value="1"/>
</dbReference>
<evidence type="ECO:0000313" key="6">
    <source>
        <dbReference type="Proteomes" id="UP000779508"/>
    </source>
</evidence>
<feature type="chain" id="PRO_5045206447" evidence="4">
    <location>
        <begin position="18"/>
        <end position="263"/>
    </location>
</feature>
<keyword evidence="2" id="KW-0479">Metal-binding</keyword>
<gene>
    <name evidence="5" type="primary">modA</name>
    <name evidence="5" type="ORF">KQI88_10095</name>
</gene>
<evidence type="ECO:0000256" key="2">
    <source>
        <dbReference type="ARBA" id="ARBA00022723"/>
    </source>
</evidence>
<dbReference type="CDD" id="cd13537">
    <property type="entry name" value="PBP2_YvgL_like"/>
    <property type="match status" value="1"/>
</dbReference>
<dbReference type="Proteomes" id="UP000779508">
    <property type="component" value="Unassembled WGS sequence"/>
</dbReference>
<protein>
    <submittedName>
        <fullName evidence="5">Molybdate ABC transporter substrate-binding protein</fullName>
    </submittedName>
</protein>
<dbReference type="InterPro" id="IPR005950">
    <property type="entry name" value="ModA"/>
</dbReference>
<evidence type="ECO:0000256" key="1">
    <source>
        <dbReference type="ARBA" id="ARBA00009175"/>
    </source>
</evidence>
<dbReference type="PIRSF" id="PIRSF004846">
    <property type="entry name" value="ModA"/>
    <property type="match status" value="1"/>
</dbReference>
<organism evidence="5 6">
    <name type="scientific">Alkaliphilus flagellatus</name>
    <dbReference type="NCBI Taxonomy" id="2841507"/>
    <lineage>
        <taxon>Bacteria</taxon>
        <taxon>Bacillati</taxon>
        <taxon>Bacillota</taxon>
        <taxon>Clostridia</taxon>
        <taxon>Peptostreptococcales</taxon>
        <taxon>Natronincolaceae</taxon>
        <taxon>Alkaliphilus</taxon>
    </lineage>
</organism>
<dbReference type="PROSITE" id="PS51257">
    <property type="entry name" value="PROKAR_LIPOPROTEIN"/>
    <property type="match status" value="1"/>
</dbReference>
<dbReference type="RefSeq" id="WP_216416914.1">
    <property type="nucleotide sequence ID" value="NZ_JAHLQK010000003.1"/>
</dbReference>
<proteinExistence type="inferred from homology"/>
<dbReference type="InterPro" id="IPR041879">
    <property type="entry name" value="YvgL-like_PBP2"/>
</dbReference>
<name>A0ABS6G5S8_9FIRM</name>
<evidence type="ECO:0000313" key="5">
    <source>
        <dbReference type="EMBL" id="MBU5676770.1"/>
    </source>
</evidence>
<accession>A0ABS6G5S8</accession>
<reference evidence="5 6" key="1">
    <citation type="submission" date="2021-06" db="EMBL/GenBank/DDBJ databases">
        <authorList>
            <person name="Sun Q."/>
            <person name="Li D."/>
        </authorList>
    </citation>
    <scope>NUCLEOTIDE SEQUENCE [LARGE SCALE GENOMIC DNA]</scope>
    <source>
        <strain evidence="5 6">MSJ-5</strain>
    </source>
</reference>
<comment type="caution">
    <text evidence="5">The sequence shown here is derived from an EMBL/GenBank/DDBJ whole genome shotgun (WGS) entry which is preliminary data.</text>
</comment>
<feature type="signal peptide" evidence="4">
    <location>
        <begin position="1"/>
        <end position="17"/>
    </location>
</feature>
<dbReference type="PANTHER" id="PTHR30632:SF0">
    <property type="entry name" value="SULFATE-BINDING PROTEIN"/>
    <property type="match status" value="1"/>
</dbReference>
<dbReference type="PANTHER" id="PTHR30632">
    <property type="entry name" value="MOLYBDATE-BINDING PERIPLASMIC PROTEIN"/>
    <property type="match status" value="1"/>
</dbReference>
<dbReference type="InterPro" id="IPR050682">
    <property type="entry name" value="ModA/WtpA"/>
</dbReference>
<evidence type="ECO:0000256" key="3">
    <source>
        <dbReference type="ARBA" id="ARBA00022729"/>
    </source>
</evidence>